<proteinExistence type="predicted"/>
<dbReference type="InterPro" id="IPR013762">
    <property type="entry name" value="Integrase-like_cat_sf"/>
</dbReference>
<dbReference type="AlphaFoldDB" id="A0ABD5LYX4"/>
<evidence type="ECO:0000259" key="4">
    <source>
        <dbReference type="PROSITE" id="PS51898"/>
    </source>
</evidence>
<evidence type="ECO:0000256" key="1">
    <source>
        <dbReference type="ARBA" id="ARBA00023125"/>
    </source>
</evidence>
<keyword evidence="6" id="KW-1185">Reference proteome</keyword>
<reference evidence="5 6" key="1">
    <citation type="submission" date="2024-06" db="EMBL/GenBank/DDBJ databases">
        <title>Halorubrum miltondacostae sp. nov., a potential PHA producer isolated from an inland solar saltern in Rio Maior, Portugal.</title>
        <authorList>
            <person name="Albuquerque L."/>
            <person name="Viver T."/>
            <person name="Barroso C."/>
            <person name="Claudino R."/>
            <person name="Galvan M."/>
            <person name="Simoes G."/>
            <person name="Lobo Da Cunha A."/>
            <person name="Egas C."/>
        </authorList>
    </citation>
    <scope>NUCLEOTIDE SEQUENCE [LARGE SCALE GENOMIC DNA]</scope>
    <source>
        <strain evidence="5 6">RMP-11</strain>
    </source>
</reference>
<name>A0ABD5LYX4_9EURY</name>
<dbReference type="PROSITE" id="PS51898">
    <property type="entry name" value="TYR_RECOMBINASE"/>
    <property type="match status" value="1"/>
</dbReference>
<dbReference type="Gene3D" id="1.10.150.130">
    <property type="match status" value="1"/>
</dbReference>
<feature type="region of interest" description="Disordered" evidence="3">
    <location>
        <begin position="1"/>
        <end position="22"/>
    </location>
</feature>
<dbReference type="InterPro" id="IPR010998">
    <property type="entry name" value="Integrase_recombinase_N"/>
</dbReference>
<keyword evidence="1" id="KW-0238">DNA-binding</keyword>
<evidence type="ECO:0000313" key="5">
    <source>
        <dbReference type="EMBL" id="MEZ3162325.1"/>
    </source>
</evidence>
<dbReference type="RefSeq" id="WP_371159024.1">
    <property type="nucleotide sequence ID" value="NZ_JBEDNX010000006.1"/>
</dbReference>
<dbReference type="CDD" id="cd00397">
    <property type="entry name" value="DNA_BRE_C"/>
    <property type="match status" value="1"/>
</dbReference>
<keyword evidence="2" id="KW-0233">DNA recombination</keyword>
<dbReference type="InterPro" id="IPR011010">
    <property type="entry name" value="DNA_brk_join_enz"/>
</dbReference>
<dbReference type="EMBL" id="JBEDNY010000001">
    <property type="protein sequence ID" value="MEZ3162325.1"/>
    <property type="molecule type" value="Genomic_DNA"/>
</dbReference>
<evidence type="ECO:0000313" key="6">
    <source>
        <dbReference type="Proteomes" id="UP001567572"/>
    </source>
</evidence>
<dbReference type="SUPFAM" id="SSF56349">
    <property type="entry name" value="DNA breaking-rejoining enzymes"/>
    <property type="match status" value="1"/>
</dbReference>
<feature type="domain" description="Tyr recombinase" evidence="4">
    <location>
        <begin position="156"/>
        <end position="369"/>
    </location>
</feature>
<dbReference type="GO" id="GO:0006310">
    <property type="term" value="P:DNA recombination"/>
    <property type="evidence" value="ECO:0007669"/>
    <property type="project" value="UniProtKB-KW"/>
</dbReference>
<sequence>MSKDNTGSDRFEEPDVTEQRKQFADAFDRPTDPLLQYNDIFADLSDPFDYFLRRVVTSRDEINKGGTIEDYERTYQQWREFMSTTDRHPACPSVQHVKAYIAWRRDVHNNAPSTIKIKFGRLKQAYSHWQRESVFPHPHDYNPFEIAYAEASFGESNTKTFPDLKLTDLRSVFDSIKNIRERALIGLQLKLGLRAGEVFNLLIEDIHLSHSGVQECYPKLGSNMALGEYSDVLYVPPDRDGNKSSVPRLLPIDEELRWLLIRHLLTRPQVDEPWVFLSTRSFRQLGHDGINGPWKAAFHPQYAETEAHRAITSHFGRHWFSSYLRLEAEFTREHVQYMRGDQIEPLDEFAEAIDDYLHPHYEHIEREYRNEIFKIDLL</sequence>
<evidence type="ECO:0000256" key="2">
    <source>
        <dbReference type="ARBA" id="ARBA00023172"/>
    </source>
</evidence>
<gene>
    <name evidence="5" type="ORF">ABNG04_00285</name>
</gene>
<dbReference type="InterPro" id="IPR002104">
    <property type="entry name" value="Integrase_catalytic"/>
</dbReference>
<comment type="caution">
    <text evidence="5">The sequence shown here is derived from an EMBL/GenBank/DDBJ whole genome shotgun (WGS) entry which is preliminary data.</text>
</comment>
<dbReference type="Gene3D" id="1.10.443.10">
    <property type="entry name" value="Intergrase catalytic core"/>
    <property type="match status" value="1"/>
</dbReference>
<dbReference type="GO" id="GO:0003677">
    <property type="term" value="F:DNA binding"/>
    <property type="evidence" value="ECO:0007669"/>
    <property type="project" value="UniProtKB-KW"/>
</dbReference>
<dbReference type="Proteomes" id="UP001567572">
    <property type="component" value="Unassembled WGS sequence"/>
</dbReference>
<protein>
    <submittedName>
        <fullName evidence="5">Site-specific integrase</fullName>
    </submittedName>
</protein>
<accession>A0ABD5LYX4</accession>
<organism evidence="5 6">
    <name type="scientific">Halorubrum miltondacostae</name>
    <dbReference type="NCBI Taxonomy" id="3076378"/>
    <lineage>
        <taxon>Archaea</taxon>
        <taxon>Methanobacteriati</taxon>
        <taxon>Methanobacteriota</taxon>
        <taxon>Stenosarchaea group</taxon>
        <taxon>Halobacteria</taxon>
        <taxon>Halobacteriales</taxon>
        <taxon>Haloferacaceae</taxon>
        <taxon>Halorubrum</taxon>
    </lineage>
</organism>
<evidence type="ECO:0000256" key="3">
    <source>
        <dbReference type="SAM" id="MobiDB-lite"/>
    </source>
</evidence>